<name>A0A6C0IMH4_9ZZZZ</name>
<dbReference type="EMBL" id="MN740220">
    <property type="protein sequence ID" value="QHT94398.1"/>
    <property type="molecule type" value="Genomic_DNA"/>
</dbReference>
<accession>A0A6C0IMH4</accession>
<proteinExistence type="predicted"/>
<sequence length="347" mass="40092">MSDKKVLNINPALFSVSNYNNKTKKKREINTPAQQIRVKSKEVTKNKERERTLKKRSLLKMIREQQQNNYDKMFEKNLTKNDSSGFESEFQKATSYLDNLVKIKNEISPTPNTHNSTIKNNSDLSKYYVDPPVIANDSNIPVTEKVNIQYPTEAEQITLRPVVSANTPSPTYGCLKNGSLPTYRNFMNKTIKNGGNSHSNIPLTLSETHTMKQAEESKEKIKQISIMSQQREMHSKLLPKNIKKYRKRRKTIRRTFKIGRSKTRPQISVLVSNKTIRNNITTHKQLLKQHSIPDIKKYLMKHGFIRVGCTTPNDVLRKMYETASLICGEIMNHNSDTLLYNFVNSKE</sequence>
<protein>
    <submittedName>
        <fullName evidence="1">Uncharacterized protein</fullName>
    </submittedName>
</protein>
<reference evidence="1" key="1">
    <citation type="journal article" date="2020" name="Nature">
        <title>Giant virus diversity and host interactions through global metagenomics.</title>
        <authorList>
            <person name="Schulz F."/>
            <person name="Roux S."/>
            <person name="Paez-Espino D."/>
            <person name="Jungbluth S."/>
            <person name="Walsh D.A."/>
            <person name="Denef V.J."/>
            <person name="McMahon K.D."/>
            <person name="Konstantinidis K.T."/>
            <person name="Eloe-Fadrosh E.A."/>
            <person name="Kyrpides N.C."/>
            <person name="Woyke T."/>
        </authorList>
    </citation>
    <scope>NUCLEOTIDE SEQUENCE</scope>
    <source>
        <strain evidence="1">GVMAG-M-3300024258-28</strain>
    </source>
</reference>
<evidence type="ECO:0000313" key="1">
    <source>
        <dbReference type="EMBL" id="QHT94398.1"/>
    </source>
</evidence>
<dbReference type="AlphaFoldDB" id="A0A6C0IMH4"/>
<organism evidence="1">
    <name type="scientific">viral metagenome</name>
    <dbReference type="NCBI Taxonomy" id="1070528"/>
    <lineage>
        <taxon>unclassified sequences</taxon>
        <taxon>metagenomes</taxon>
        <taxon>organismal metagenomes</taxon>
    </lineage>
</organism>